<feature type="compositionally biased region" description="Acidic residues" evidence="1">
    <location>
        <begin position="735"/>
        <end position="747"/>
    </location>
</feature>
<feature type="compositionally biased region" description="Basic and acidic residues" evidence="1">
    <location>
        <begin position="1"/>
        <end position="12"/>
    </location>
</feature>
<feature type="compositionally biased region" description="Basic and acidic residues" evidence="1">
    <location>
        <begin position="756"/>
        <end position="774"/>
    </location>
</feature>
<name>A0A6J2K465_BOMMA</name>
<feature type="domain" description="U1-type" evidence="2">
    <location>
        <begin position="302"/>
        <end position="335"/>
    </location>
</feature>
<dbReference type="RefSeq" id="XP_028035087.1">
    <property type="nucleotide sequence ID" value="XM_028179286.1"/>
</dbReference>
<dbReference type="RefSeq" id="XP_028035089.1">
    <property type="nucleotide sequence ID" value="XM_028179288.1"/>
</dbReference>
<dbReference type="RefSeq" id="XP_028035088.1">
    <property type="nucleotide sequence ID" value="XM_028179287.1"/>
</dbReference>
<proteinExistence type="predicted"/>
<gene>
    <name evidence="4 5 6" type="primary">LOC114246646</name>
</gene>
<feature type="domain" description="U1-type" evidence="2">
    <location>
        <begin position="572"/>
        <end position="605"/>
    </location>
</feature>
<dbReference type="InterPro" id="IPR003604">
    <property type="entry name" value="Matrin/U1-like-C_Znf_C2H2"/>
</dbReference>
<feature type="region of interest" description="Disordered" evidence="1">
    <location>
        <begin position="168"/>
        <end position="194"/>
    </location>
</feature>
<feature type="domain" description="U1-type" evidence="2">
    <location>
        <begin position="67"/>
        <end position="100"/>
    </location>
</feature>
<reference evidence="4 5" key="1">
    <citation type="submission" date="2025-04" db="UniProtKB">
        <authorList>
            <consortium name="RefSeq"/>
        </authorList>
    </citation>
    <scope>IDENTIFICATION</scope>
    <source>
        <tissue evidence="4 5">Silk gland</tissue>
    </source>
</reference>
<dbReference type="GeneID" id="114246646"/>
<dbReference type="OrthoDB" id="7469786at2759"/>
<evidence type="ECO:0000313" key="3">
    <source>
        <dbReference type="Proteomes" id="UP000504629"/>
    </source>
</evidence>
<evidence type="ECO:0000313" key="6">
    <source>
        <dbReference type="RefSeq" id="XP_028035089.1"/>
    </source>
</evidence>
<organism evidence="3 6">
    <name type="scientific">Bombyx mandarina</name>
    <name type="common">Wild silk moth</name>
    <name type="synonym">Wild silkworm</name>
    <dbReference type="NCBI Taxonomy" id="7092"/>
    <lineage>
        <taxon>Eukaryota</taxon>
        <taxon>Metazoa</taxon>
        <taxon>Ecdysozoa</taxon>
        <taxon>Arthropoda</taxon>
        <taxon>Hexapoda</taxon>
        <taxon>Insecta</taxon>
        <taxon>Pterygota</taxon>
        <taxon>Neoptera</taxon>
        <taxon>Endopterygota</taxon>
        <taxon>Lepidoptera</taxon>
        <taxon>Glossata</taxon>
        <taxon>Ditrysia</taxon>
        <taxon>Bombycoidea</taxon>
        <taxon>Bombycidae</taxon>
        <taxon>Bombycinae</taxon>
        <taxon>Bombyx</taxon>
    </lineage>
</organism>
<evidence type="ECO:0000313" key="4">
    <source>
        <dbReference type="RefSeq" id="XP_028035087.1"/>
    </source>
</evidence>
<feature type="compositionally biased region" description="Basic and acidic residues" evidence="1">
    <location>
        <begin position="466"/>
        <end position="487"/>
    </location>
</feature>
<feature type="region of interest" description="Disordered" evidence="1">
    <location>
        <begin position="465"/>
        <end position="493"/>
    </location>
</feature>
<evidence type="ECO:0000313" key="5">
    <source>
        <dbReference type="RefSeq" id="XP_028035088.1"/>
    </source>
</evidence>
<dbReference type="GO" id="GO:0008270">
    <property type="term" value="F:zinc ion binding"/>
    <property type="evidence" value="ECO:0007669"/>
    <property type="project" value="InterPro"/>
</dbReference>
<dbReference type="GO" id="GO:0003676">
    <property type="term" value="F:nucleic acid binding"/>
    <property type="evidence" value="ECO:0007669"/>
    <property type="project" value="InterPro"/>
</dbReference>
<dbReference type="Proteomes" id="UP000504629">
    <property type="component" value="Unplaced"/>
</dbReference>
<evidence type="ECO:0000259" key="2">
    <source>
        <dbReference type="SMART" id="SM00451"/>
    </source>
</evidence>
<evidence type="ECO:0000256" key="1">
    <source>
        <dbReference type="SAM" id="MobiDB-lite"/>
    </source>
</evidence>
<dbReference type="AlphaFoldDB" id="A0A6J2K465"/>
<dbReference type="SMART" id="SM00451">
    <property type="entry name" value="ZnF_U1"/>
    <property type="match status" value="3"/>
</dbReference>
<feature type="region of interest" description="Disordered" evidence="1">
    <location>
        <begin position="1"/>
        <end position="31"/>
    </location>
</feature>
<feature type="region of interest" description="Disordered" evidence="1">
    <location>
        <begin position="726"/>
        <end position="774"/>
    </location>
</feature>
<accession>A0A6J2K465</accession>
<sequence length="774" mass="88736">MAAEATENRPVRTDSASDGDDTSDANNQKTEENLFTKFAPTLISRGVLLTCEMYLTRHQWNTLAVVGRQLSCAVCDQLCEANAFSEHISSEHHVRNMEKFEPLEEFGPTITRKIRQRYHCGICNVFLLDGDENQHFRTESHIAYQTKSNLRYYDLTQRQDDLTYRIRDTPDNTETENEGNNTLEPNVGSTEGNDQLKDLKTINDARVELLKTVTSLGGFGDVDTDKTHGEIVVRPFDVGLVITRMAYNTIVVKEKAVCRFCDLEFDGKDAMGHVNEAAEHNATLTVNFFLGEYRNNLIRLIRGDFHCAICNVFMKSNDLSDHVESLSHMLLLTKSMEKCNPGISNCFRRPQNMNHVNFSHYYMNQPTRSLRPYVAPIFPLPMNFVPNIPNIPLGMYPRPAPFAIPNFPVPYVMPNYARAPGIMPNFMPFRLPFPMAYSRPRLCMPPQGFWPVNFHNPPAPYFPVNRAKDTNGHARSKEGEADTGDSHSEDEDDCYDKDQRIWYQDIYYRLLLKLNHEQFKRLFELESQSGMMRKTSDEKDKEDDSIYVYVQLKKCFYKIKSSCYHTLVEIGRSAKYCFVCSAEVKNSDVKEHVDSIRHNKNLKECNFSIDFWKHLVRQVEDNFHCGLCNLFVPSDMLLAHLQWPTHVSNFHWAFRAKVPSVEQETPDHQVERPEIGPPPKREDLKLDFLFADFADRDEFLASNKLVEADRNRSFVESQDWQGTVGAGGHVKCPVCDDESSSESEDSGNAESGADLDEPRHVYVEGGRNARESIV</sequence>
<keyword evidence="3" id="KW-1185">Reference proteome</keyword>
<protein>
    <submittedName>
        <fullName evidence="4 5">Uncharacterized protein LOC114246646</fullName>
    </submittedName>
</protein>
<dbReference type="KEGG" id="bman:114246646"/>